<dbReference type="EMBL" id="JAZHFV010000002">
    <property type="protein sequence ID" value="MEX4006817.1"/>
    <property type="molecule type" value="Genomic_DNA"/>
</dbReference>
<sequence length="151" mass="15722">MMRIPPCSLFLLLGSIGVGFAQPIYLGEAKFETEDRGAMAALIDHCTQLASEEQSDIESSESRAQDATERTDTEQGAATPSVRSGTEAKTRDDPATLSIDIDGLASVSSEQAPAGEGANAAAPPGETSEAETQPDVSSITLQSCREAGLVY</sequence>
<reference evidence="2 3" key="1">
    <citation type="submission" date="2024-01" db="EMBL/GenBank/DDBJ databases">
        <title>New evidence supports the origin of RcGTA from prophage.</title>
        <authorList>
            <person name="Xu Y."/>
            <person name="Liu B."/>
            <person name="Chen F."/>
        </authorList>
    </citation>
    <scope>NUCLEOTIDE SEQUENCE [LARGE SCALE GENOMIC DNA]</scope>
    <source>
        <strain evidence="2 3">CBW1107-2</strain>
    </source>
</reference>
<evidence type="ECO:0000313" key="3">
    <source>
        <dbReference type="Proteomes" id="UP001559025"/>
    </source>
</evidence>
<accession>A0ABV3WQ81</accession>
<feature type="compositionally biased region" description="Polar residues" evidence="1">
    <location>
        <begin position="130"/>
        <end position="142"/>
    </location>
</feature>
<dbReference type="RefSeq" id="WP_368802090.1">
    <property type="nucleotide sequence ID" value="NZ_JAZHFV010000002.1"/>
</dbReference>
<evidence type="ECO:0000313" key="2">
    <source>
        <dbReference type="EMBL" id="MEX4006817.1"/>
    </source>
</evidence>
<protein>
    <recommendedName>
        <fullName evidence="4">Secreted protein</fullName>
    </recommendedName>
</protein>
<comment type="caution">
    <text evidence="2">The sequence shown here is derived from an EMBL/GenBank/DDBJ whole genome shotgun (WGS) entry which is preliminary data.</text>
</comment>
<keyword evidence="3" id="KW-1185">Reference proteome</keyword>
<feature type="compositionally biased region" description="Low complexity" evidence="1">
    <location>
        <begin position="110"/>
        <end position="126"/>
    </location>
</feature>
<evidence type="ECO:0008006" key="4">
    <source>
        <dbReference type="Google" id="ProtNLM"/>
    </source>
</evidence>
<feature type="compositionally biased region" description="Polar residues" evidence="1">
    <location>
        <begin position="74"/>
        <end position="84"/>
    </location>
</feature>
<dbReference type="Proteomes" id="UP001559025">
    <property type="component" value="Unassembled WGS sequence"/>
</dbReference>
<evidence type="ECO:0000256" key="1">
    <source>
        <dbReference type="SAM" id="MobiDB-lite"/>
    </source>
</evidence>
<gene>
    <name evidence="2" type="ORF">V1479_05835</name>
</gene>
<proteinExistence type="predicted"/>
<feature type="compositionally biased region" description="Basic and acidic residues" evidence="1">
    <location>
        <begin position="60"/>
        <end position="73"/>
    </location>
</feature>
<name>A0ABV3WQ81_9HYPH</name>
<organism evidence="2 3">
    <name type="scientific">Neoaquamicrobium sediminum</name>
    <dbReference type="NCBI Taxonomy" id="1849104"/>
    <lineage>
        <taxon>Bacteria</taxon>
        <taxon>Pseudomonadati</taxon>
        <taxon>Pseudomonadota</taxon>
        <taxon>Alphaproteobacteria</taxon>
        <taxon>Hyphomicrobiales</taxon>
        <taxon>Phyllobacteriaceae</taxon>
        <taxon>Neoaquamicrobium</taxon>
    </lineage>
</organism>
<feature type="region of interest" description="Disordered" evidence="1">
    <location>
        <begin position="49"/>
        <end position="142"/>
    </location>
</feature>